<name>A0A7V3ZZ04_UNCW3</name>
<sequence length="90" mass="10853">MERETFSSDVMLDFLKEIKGKYQTGGIWISKRLGRRWSFYIGFEPELTSPPCFLEIDNDFALFCEDDTLLRKDWELIRTKLREMLYESRT</sequence>
<comment type="caution">
    <text evidence="2">The sequence shown here is derived from an EMBL/GenBank/DDBJ whole genome shotgun (WGS) entry which is preliminary data.</text>
</comment>
<gene>
    <name evidence="1" type="ORF">ENU66_06240</name>
    <name evidence="2" type="ORF">ENU66_06725</name>
</gene>
<protein>
    <submittedName>
        <fullName evidence="2">Uncharacterized protein</fullName>
    </submittedName>
</protein>
<organism evidence="2">
    <name type="scientific">candidate division WOR-3 bacterium</name>
    <dbReference type="NCBI Taxonomy" id="2052148"/>
    <lineage>
        <taxon>Bacteria</taxon>
        <taxon>Bacteria division WOR-3</taxon>
    </lineage>
</organism>
<evidence type="ECO:0000313" key="2">
    <source>
        <dbReference type="EMBL" id="HGL18001.1"/>
    </source>
</evidence>
<dbReference type="EMBL" id="DTDJ01000043">
    <property type="protein sequence ID" value="HGL18001.1"/>
    <property type="molecule type" value="Genomic_DNA"/>
</dbReference>
<evidence type="ECO:0000313" key="1">
    <source>
        <dbReference type="EMBL" id="HGL17906.1"/>
    </source>
</evidence>
<accession>A0A7V3ZZ04</accession>
<proteinExistence type="predicted"/>
<dbReference type="EMBL" id="DTDJ01000043">
    <property type="protein sequence ID" value="HGL17906.1"/>
    <property type="molecule type" value="Genomic_DNA"/>
</dbReference>
<dbReference type="AlphaFoldDB" id="A0A7V3ZZ04"/>
<reference evidence="2" key="1">
    <citation type="journal article" date="2020" name="mSystems">
        <title>Genome- and Community-Level Interaction Insights into Carbon Utilization and Element Cycling Functions of Hydrothermarchaeota in Hydrothermal Sediment.</title>
        <authorList>
            <person name="Zhou Z."/>
            <person name="Liu Y."/>
            <person name="Xu W."/>
            <person name="Pan J."/>
            <person name="Luo Z.H."/>
            <person name="Li M."/>
        </authorList>
    </citation>
    <scope>NUCLEOTIDE SEQUENCE [LARGE SCALE GENOMIC DNA]</scope>
    <source>
        <strain evidence="2">SpSt-69</strain>
    </source>
</reference>